<proteinExistence type="predicted"/>
<dbReference type="KEGG" id="cmet:K6K41_09560"/>
<evidence type="ECO:0000313" key="2">
    <source>
        <dbReference type="Proteomes" id="UP000825701"/>
    </source>
</evidence>
<protein>
    <submittedName>
        <fullName evidence="1">DUF3800 domain-containing protein</fullName>
    </submittedName>
</protein>
<name>A0A9E6RBC1_9HYPH</name>
<dbReference type="AlphaFoldDB" id="A0A9E6RBC1"/>
<dbReference type="Proteomes" id="UP000825701">
    <property type="component" value="Chromosome"/>
</dbReference>
<gene>
    <name evidence="1" type="ORF">K6K41_09560</name>
</gene>
<sequence>MSERKLIIYCDESAEKGRFFSHFYGGALLDQSNVQRIENSLNDVKTQNNLNAELKWTKISKAYKGKYIAFLERYFDHIASGDIKVRIMFTQNSNEAAGLEDHQIGNQYWLLYYQLVKHAFGLMYCGCPPIWTRVSLYLDDIPDTDEKFSSFKQYVSSLNMFPKFANQRVYIPDTEIVNVNSKSHVILQGLDIILGAMQFRLNDKHKEIPEGLKRRAKRTVAKEEVYKYINSRIRDLYPNFNVGTSTAVGDDVANRWRHPYRHWLLVPSEKRLIVGFFSLERCLIDRTRPLIDQFACP</sequence>
<dbReference type="EMBL" id="CP081869">
    <property type="protein sequence ID" value="QZO01619.1"/>
    <property type="molecule type" value="Genomic_DNA"/>
</dbReference>
<accession>A0A9E6RBC1</accession>
<dbReference type="RefSeq" id="WP_261404914.1">
    <property type="nucleotide sequence ID" value="NZ_CP081869.1"/>
</dbReference>
<keyword evidence="2" id="KW-1185">Reference proteome</keyword>
<dbReference type="InterPro" id="IPR024524">
    <property type="entry name" value="DUF3800"/>
</dbReference>
<organism evidence="1 2">
    <name type="scientific">Chenggangzhangella methanolivorans</name>
    <dbReference type="NCBI Taxonomy" id="1437009"/>
    <lineage>
        <taxon>Bacteria</taxon>
        <taxon>Pseudomonadati</taxon>
        <taxon>Pseudomonadota</taxon>
        <taxon>Alphaproteobacteria</taxon>
        <taxon>Hyphomicrobiales</taxon>
        <taxon>Methylopilaceae</taxon>
        <taxon>Chenggangzhangella</taxon>
    </lineage>
</organism>
<evidence type="ECO:0000313" key="1">
    <source>
        <dbReference type="EMBL" id="QZO01619.1"/>
    </source>
</evidence>
<reference evidence="1" key="1">
    <citation type="submission" date="2021-08" db="EMBL/GenBank/DDBJ databases">
        <authorList>
            <person name="Zhang H."/>
            <person name="Xu M."/>
            <person name="Yu Z."/>
            <person name="Yang L."/>
            <person name="Cai Y."/>
        </authorList>
    </citation>
    <scope>NUCLEOTIDE SEQUENCE</scope>
    <source>
        <strain evidence="1">CHL1</strain>
    </source>
</reference>
<dbReference type="Pfam" id="PF12686">
    <property type="entry name" value="DUF3800"/>
    <property type="match status" value="1"/>
</dbReference>